<evidence type="ECO:0000256" key="4">
    <source>
        <dbReference type="ARBA" id="ARBA00022553"/>
    </source>
</evidence>
<comment type="subcellular location">
    <subcellularLocation>
        <location evidence="1">Cytoplasm</location>
    </subcellularLocation>
</comment>
<dbReference type="EMBL" id="UHDT01000001">
    <property type="protein sequence ID" value="SUM56743.1"/>
    <property type="molecule type" value="Genomic_DNA"/>
</dbReference>
<organism evidence="16 18">
    <name type="scientific">Staphylococcus microti</name>
    <dbReference type="NCBI Taxonomy" id="569857"/>
    <lineage>
        <taxon>Bacteria</taxon>
        <taxon>Bacillati</taxon>
        <taxon>Bacillota</taxon>
        <taxon>Bacilli</taxon>
        <taxon>Bacillales</taxon>
        <taxon>Staphylococcaceae</taxon>
        <taxon>Staphylococcus</taxon>
    </lineage>
</organism>
<dbReference type="AlphaFoldDB" id="A0A0D6XS75"/>
<dbReference type="GO" id="GO:0000156">
    <property type="term" value="F:phosphorelay response regulator activity"/>
    <property type="evidence" value="ECO:0007669"/>
    <property type="project" value="TreeGrafter"/>
</dbReference>
<dbReference type="InterPro" id="IPR016032">
    <property type="entry name" value="Sig_transdc_resp-reg_C-effctor"/>
</dbReference>
<feature type="domain" description="Response regulatory" evidence="13">
    <location>
        <begin position="2"/>
        <end position="115"/>
    </location>
</feature>
<dbReference type="InterPro" id="IPR039420">
    <property type="entry name" value="WalR-like"/>
</dbReference>
<dbReference type="PANTHER" id="PTHR48111:SF27">
    <property type="entry name" value="SENSORY TRANSDUCTION PROTEIN BCER"/>
    <property type="match status" value="1"/>
</dbReference>
<evidence type="ECO:0000313" key="16">
    <source>
        <dbReference type="EMBL" id="SUM56743.1"/>
    </source>
</evidence>
<dbReference type="PROSITE" id="PS50110">
    <property type="entry name" value="RESPONSE_REGULATORY"/>
    <property type="match status" value="1"/>
</dbReference>
<dbReference type="Proteomes" id="UP000032366">
    <property type="component" value="Unassembled WGS sequence"/>
</dbReference>
<evidence type="ECO:0000256" key="3">
    <source>
        <dbReference type="ARBA" id="ARBA00022491"/>
    </source>
</evidence>
<dbReference type="CDD" id="cd18159">
    <property type="entry name" value="REC_OmpR_NsrR-like"/>
    <property type="match status" value="1"/>
</dbReference>
<evidence type="ECO:0000256" key="12">
    <source>
        <dbReference type="PROSITE-ProRule" id="PRU01091"/>
    </source>
</evidence>
<accession>A0A0D6XS75</accession>
<dbReference type="Proteomes" id="UP000254100">
    <property type="component" value="Unassembled WGS sequence"/>
</dbReference>
<dbReference type="RefSeq" id="WP_044360323.1">
    <property type="nucleotide sequence ID" value="NZ_JXWY01000036.1"/>
</dbReference>
<evidence type="ECO:0000256" key="9">
    <source>
        <dbReference type="ARBA" id="ARBA00040701"/>
    </source>
</evidence>
<dbReference type="Pfam" id="PF00486">
    <property type="entry name" value="Trans_reg_C"/>
    <property type="match status" value="1"/>
</dbReference>
<evidence type="ECO:0000256" key="8">
    <source>
        <dbReference type="ARBA" id="ARBA00023163"/>
    </source>
</evidence>
<dbReference type="Gene3D" id="1.10.10.10">
    <property type="entry name" value="Winged helix-like DNA-binding domain superfamily/Winged helix DNA-binding domain"/>
    <property type="match status" value="1"/>
</dbReference>
<evidence type="ECO:0000256" key="1">
    <source>
        <dbReference type="ARBA" id="ARBA00004496"/>
    </source>
</evidence>
<protein>
    <recommendedName>
        <fullName evidence="9">Response regulator protein GraR</fullName>
    </recommendedName>
    <alternativeName>
        <fullName evidence="10">Glycopeptide resistance-associated protein R</fullName>
    </alternativeName>
</protein>
<dbReference type="InterPro" id="IPR011006">
    <property type="entry name" value="CheY-like_superfamily"/>
</dbReference>
<evidence type="ECO:0000259" key="13">
    <source>
        <dbReference type="PROSITE" id="PS50110"/>
    </source>
</evidence>
<evidence type="ECO:0000256" key="6">
    <source>
        <dbReference type="ARBA" id="ARBA00023015"/>
    </source>
</evidence>
<keyword evidence="2" id="KW-0963">Cytoplasm</keyword>
<evidence type="ECO:0000256" key="11">
    <source>
        <dbReference type="PROSITE-ProRule" id="PRU00169"/>
    </source>
</evidence>
<dbReference type="EMBL" id="JXWY01000036">
    <property type="protein sequence ID" value="KIX90678.1"/>
    <property type="molecule type" value="Genomic_DNA"/>
</dbReference>
<name>A0A0D6XS75_9STAP</name>
<dbReference type="SMART" id="SM00862">
    <property type="entry name" value="Trans_reg_C"/>
    <property type="match status" value="1"/>
</dbReference>
<keyword evidence="8" id="KW-0804">Transcription</keyword>
<dbReference type="CDD" id="cd00383">
    <property type="entry name" value="trans_reg_C"/>
    <property type="match status" value="1"/>
</dbReference>
<dbReference type="OrthoDB" id="9790442at2"/>
<reference evidence="16 18" key="2">
    <citation type="submission" date="2018-06" db="EMBL/GenBank/DDBJ databases">
        <authorList>
            <consortium name="Pathogen Informatics"/>
            <person name="Doyle S."/>
        </authorList>
    </citation>
    <scope>NUCLEOTIDE SEQUENCE [LARGE SCALE GENOMIC DNA]</scope>
    <source>
        <strain evidence="16 18">NCTC13832</strain>
    </source>
</reference>
<evidence type="ECO:0000313" key="18">
    <source>
        <dbReference type="Proteomes" id="UP000254100"/>
    </source>
</evidence>
<dbReference type="STRING" id="569857.TP70_06035"/>
<keyword evidence="7 12" id="KW-0238">DNA-binding</keyword>
<dbReference type="InterPro" id="IPR001867">
    <property type="entry name" value="OmpR/PhoB-type_DNA-bd"/>
</dbReference>
<keyword evidence="3" id="KW-0678">Repressor</keyword>
<dbReference type="PROSITE" id="PS51755">
    <property type="entry name" value="OMPR_PHOB"/>
    <property type="match status" value="1"/>
</dbReference>
<evidence type="ECO:0000256" key="10">
    <source>
        <dbReference type="ARBA" id="ARBA00042986"/>
    </source>
</evidence>
<keyword evidence="6" id="KW-0805">Transcription regulation</keyword>
<evidence type="ECO:0000259" key="14">
    <source>
        <dbReference type="PROSITE" id="PS51755"/>
    </source>
</evidence>
<evidence type="ECO:0000313" key="17">
    <source>
        <dbReference type="Proteomes" id="UP000032366"/>
    </source>
</evidence>
<keyword evidence="17" id="KW-1185">Reference proteome</keyword>
<sequence length="226" mass="26367">MKILLVEDDQTLCQQITEALAQWDFEVIAVTDFSHILQTYIEVAPQIVIMDVTLPKYDGFYWTRQIRNQSNVPIVFLSSRDNPMDQVMSMELGADDYMQKPFHMPVLVAKLQAIYRRVYQYNQEAKRTLMWQECVVDLTKDCIERNGECVTLSKTEMLILDVLLAKKNQIVTRDELMTALWDDEAFVSDNTLTVNINRLRKKLRVFDMQQAIETKVGKGYMAHETL</sequence>
<gene>
    <name evidence="16" type="primary">graR</name>
    <name evidence="16" type="ORF">NCTC13832_00400</name>
    <name evidence="15" type="ORF">TP70_06035</name>
</gene>
<dbReference type="Gene3D" id="3.40.50.2300">
    <property type="match status" value="1"/>
</dbReference>
<dbReference type="GO" id="GO:0032993">
    <property type="term" value="C:protein-DNA complex"/>
    <property type="evidence" value="ECO:0007669"/>
    <property type="project" value="TreeGrafter"/>
</dbReference>
<evidence type="ECO:0000256" key="5">
    <source>
        <dbReference type="ARBA" id="ARBA00023012"/>
    </source>
</evidence>
<dbReference type="GO" id="GO:0006355">
    <property type="term" value="P:regulation of DNA-templated transcription"/>
    <property type="evidence" value="ECO:0007669"/>
    <property type="project" value="InterPro"/>
</dbReference>
<feature type="domain" description="OmpR/PhoB-type" evidence="14">
    <location>
        <begin position="126"/>
        <end position="224"/>
    </location>
</feature>
<dbReference type="Gene3D" id="6.10.250.690">
    <property type="match status" value="1"/>
</dbReference>
<evidence type="ECO:0000313" key="15">
    <source>
        <dbReference type="EMBL" id="KIX90678.1"/>
    </source>
</evidence>
<dbReference type="InterPro" id="IPR001789">
    <property type="entry name" value="Sig_transdc_resp-reg_receiver"/>
</dbReference>
<feature type="DNA-binding region" description="OmpR/PhoB-type" evidence="12">
    <location>
        <begin position="126"/>
        <end position="224"/>
    </location>
</feature>
<reference evidence="15 17" key="1">
    <citation type="submission" date="2015-01" db="EMBL/GenBank/DDBJ databases">
        <authorList>
            <person name="Guo J."/>
        </authorList>
    </citation>
    <scope>NUCLEOTIDE SEQUENCE [LARGE SCALE GENOMIC DNA]</scope>
    <source>
        <strain evidence="15 17">DSM 22147</strain>
    </source>
</reference>
<dbReference type="SUPFAM" id="SSF46894">
    <property type="entry name" value="C-terminal effector domain of the bipartite response regulators"/>
    <property type="match status" value="1"/>
</dbReference>
<dbReference type="InterPro" id="IPR036388">
    <property type="entry name" value="WH-like_DNA-bd_sf"/>
</dbReference>
<keyword evidence="4 11" id="KW-0597">Phosphoprotein</keyword>
<dbReference type="PANTHER" id="PTHR48111">
    <property type="entry name" value="REGULATOR OF RPOS"/>
    <property type="match status" value="1"/>
</dbReference>
<keyword evidence="5" id="KW-0902">Two-component regulatory system</keyword>
<evidence type="ECO:0000256" key="2">
    <source>
        <dbReference type="ARBA" id="ARBA00022490"/>
    </source>
</evidence>
<dbReference type="GO" id="GO:0005829">
    <property type="term" value="C:cytosol"/>
    <property type="evidence" value="ECO:0007669"/>
    <property type="project" value="TreeGrafter"/>
</dbReference>
<feature type="modified residue" description="4-aspartylphosphate" evidence="11">
    <location>
        <position position="51"/>
    </location>
</feature>
<evidence type="ECO:0000256" key="7">
    <source>
        <dbReference type="ARBA" id="ARBA00023125"/>
    </source>
</evidence>
<dbReference type="SMART" id="SM00448">
    <property type="entry name" value="REC"/>
    <property type="match status" value="1"/>
</dbReference>
<dbReference type="GO" id="GO:0000976">
    <property type="term" value="F:transcription cis-regulatory region binding"/>
    <property type="evidence" value="ECO:0007669"/>
    <property type="project" value="TreeGrafter"/>
</dbReference>
<dbReference type="Pfam" id="PF00072">
    <property type="entry name" value="Response_reg"/>
    <property type="match status" value="1"/>
</dbReference>
<proteinExistence type="predicted"/>
<dbReference type="SUPFAM" id="SSF52172">
    <property type="entry name" value="CheY-like"/>
    <property type="match status" value="1"/>
</dbReference>